<accession>A0A6M3L3H9</accession>
<protein>
    <submittedName>
        <fullName evidence="2">Putative DNA binding, helix-turn-helix domain containing protein</fullName>
    </submittedName>
</protein>
<evidence type="ECO:0000256" key="1">
    <source>
        <dbReference type="SAM" id="MobiDB-lite"/>
    </source>
</evidence>
<gene>
    <name evidence="2" type="ORF">MM415B02581_0005</name>
</gene>
<dbReference type="Gene3D" id="1.10.10.10">
    <property type="entry name" value="Winged helix-like DNA-binding domain superfamily/Winged helix DNA-binding domain"/>
    <property type="match status" value="1"/>
</dbReference>
<feature type="compositionally biased region" description="Basic and acidic residues" evidence="1">
    <location>
        <begin position="128"/>
        <end position="149"/>
    </location>
</feature>
<dbReference type="EMBL" id="MT142833">
    <property type="protein sequence ID" value="QJA89247.1"/>
    <property type="molecule type" value="Genomic_DNA"/>
</dbReference>
<organism evidence="2">
    <name type="scientific">viral metagenome</name>
    <dbReference type="NCBI Taxonomy" id="1070528"/>
    <lineage>
        <taxon>unclassified sequences</taxon>
        <taxon>metagenomes</taxon>
        <taxon>organismal metagenomes</taxon>
    </lineage>
</organism>
<name>A0A6M3L3H9_9ZZZZ</name>
<sequence length="193" mass="22018">MGGPYDGSMFQPVAGVKGYPYRPAYQKRMNENMKKGNLKCPMCFNRFVWPDGSVMTGHGRVRAGQETVDERILFYHEPGFRLKSRGWSTEILEDRVRVAQADRQKTISEMFGDEIEEFTVEEGEKADEEPKAGEKGPEEPKKYGNDIEKRNRKILRMHNSGETYRKIARKFGLSPHTIGVIVRSLKNGASEQG</sequence>
<feature type="region of interest" description="Disordered" evidence="1">
    <location>
        <begin position="119"/>
        <end position="153"/>
    </location>
</feature>
<dbReference type="InterPro" id="IPR036388">
    <property type="entry name" value="WH-like_DNA-bd_sf"/>
</dbReference>
<proteinExistence type="predicted"/>
<evidence type="ECO:0000313" key="2">
    <source>
        <dbReference type="EMBL" id="QJA89247.1"/>
    </source>
</evidence>
<dbReference type="AlphaFoldDB" id="A0A6M3L3H9"/>
<reference evidence="2" key="1">
    <citation type="submission" date="2020-03" db="EMBL/GenBank/DDBJ databases">
        <title>The deep terrestrial virosphere.</title>
        <authorList>
            <person name="Holmfeldt K."/>
            <person name="Nilsson E."/>
            <person name="Simone D."/>
            <person name="Lopez-Fernandez M."/>
            <person name="Wu X."/>
            <person name="de Brujin I."/>
            <person name="Lundin D."/>
            <person name="Andersson A."/>
            <person name="Bertilsson S."/>
            <person name="Dopson M."/>
        </authorList>
    </citation>
    <scope>NUCLEOTIDE SEQUENCE</scope>
    <source>
        <strain evidence="2">MM415B02581</strain>
    </source>
</reference>